<evidence type="ECO:0000313" key="2">
    <source>
        <dbReference type="EMBL" id="AFZ69250.1"/>
    </source>
</evidence>
<organism evidence="2 3">
    <name type="scientific">Deinococcus peraridilitoris (strain DSM 19664 / LMG 22246 / CIP 109416 / KR-200)</name>
    <dbReference type="NCBI Taxonomy" id="937777"/>
    <lineage>
        <taxon>Bacteria</taxon>
        <taxon>Thermotogati</taxon>
        <taxon>Deinococcota</taxon>
        <taxon>Deinococci</taxon>
        <taxon>Deinococcales</taxon>
        <taxon>Deinococcaceae</taxon>
        <taxon>Deinococcus</taxon>
    </lineage>
</organism>
<dbReference type="PATRIC" id="fig|937777.3.peg.3838"/>
<protein>
    <submittedName>
        <fullName evidence="2">Uncharacterized protein</fullName>
    </submittedName>
</protein>
<name>L0A858_DEIPD</name>
<dbReference type="OrthoDB" id="75695at2"/>
<feature type="transmembrane region" description="Helical" evidence="1">
    <location>
        <begin position="85"/>
        <end position="105"/>
    </location>
</feature>
<dbReference type="Proteomes" id="UP000010467">
    <property type="component" value="Plasmid pDEIPE01"/>
</dbReference>
<dbReference type="HOGENOM" id="CLU_1701375_0_0_0"/>
<keyword evidence="3" id="KW-1185">Reference proteome</keyword>
<evidence type="ECO:0000313" key="3">
    <source>
        <dbReference type="Proteomes" id="UP000010467"/>
    </source>
</evidence>
<proteinExistence type="predicted"/>
<keyword evidence="2" id="KW-0614">Plasmid</keyword>
<feature type="transmembrane region" description="Helical" evidence="1">
    <location>
        <begin position="125"/>
        <end position="144"/>
    </location>
</feature>
<feature type="transmembrane region" description="Helical" evidence="1">
    <location>
        <begin position="54"/>
        <end position="73"/>
    </location>
</feature>
<keyword evidence="1" id="KW-0812">Transmembrane</keyword>
<accession>L0A858</accession>
<dbReference type="EMBL" id="CP003383">
    <property type="protein sequence ID" value="AFZ69250.1"/>
    <property type="molecule type" value="Genomic_DNA"/>
</dbReference>
<evidence type="ECO:0000256" key="1">
    <source>
        <dbReference type="SAM" id="Phobius"/>
    </source>
</evidence>
<gene>
    <name evidence="2" type="ordered locus">Deipe_3827</name>
</gene>
<dbReference type="KEGG" id="dpd:Deipe_3827"/>
<keyword evidence="1" id="KW-1133">Transmembrane helix</keyword>
<geneLocation type="plasmid" evidence="2 3">
    <name>pDEIPE01</name>
</geneLocation>
<sequence>MIKTGRAALAGVLGAAAMEALAFVAHQSKVSALSMSRYEGSIVTGRTDGVGSRAAGIGAHVLLSTLIALPYAAVLERSRSRTNTVGAQLGLVHWLVAGLALPGLDALNSTVRDGQTPRLRTFARGYGRGSVVMFLLGHLLYGVVVTRTYQSKAR</sequence>
<dbReference type="RefSeq" id="WP_015231152.1">
    <property type="nucleotide sequence ID" value="NC_019789.1"/>
</dbReference>
<dbReference type="AlphaFoldDB" id="L0A858"/>
<reference evidence="3" key="1">
    <citation type="submission" date="2012-03" db="EMBL/GenBank/DDBJ databases">
        <title>Complete sequence of plasmid 1 of Deinococcus peraridilitoris DSM 19664.</title>
        <authorList>
            <person name="Lucas S."/>
            <person name="Copeland A."/>
            <person name="Lapidus A."/>
            <person name="Glavina del Rio T."/>
            <person name="Dalin E."/>
            <person name="Tice H."/>
            <person name="Bruce D."/>
            <person name="Goodwin L."/>
            <person name="Pitluck S."/>
            <person name="Peters L."/>
            <person name="Mikhailova N."/>
            <person name="Lu M."/>
            <person name="Kyrpides N."/>
            <person name="Mavromatis K."/>
            <person name="Ivanova N."/>
            <person name="Brettin T."/>
            <person name="Detter J.C."/>
            <person name="Han C."/>
            <person name="Larimer F."/>
            <person name="Land M."/>
            <person name="Hauser L."/>
            <person name="Markowitz V."/>
            <person name="Cheng J.-F."/>
            <person name="Hugenholtz P."/>
            <person name="Woyke T."/>
            <person name="Wu D."/>
            <person name="Pukall R."/>
            <person name="Steenblock K."/>
            <person name="Brambilla E."/>
            <person name="Klenk H.-P."/>
            <person name="Eisen J.A."/>
        </authorList>
    </citation>
    <scope>NUCLEOTIDE SEQUENCE [LARGE SCALE GENOMIC DNA]</scope>
    <source>
        <strain evidence="3">DSM 19664 / LMG 22246 / CIP 109416 / KR-200</strain>
        <plasmid evidence="3">Plasmid pDEIPE01</plasmid>
    </source>
</reference>
<keyword evidence="1" id="KW-0472">Membrane</keyword>